<feature type="transmembrane region" description="Helical" evidence="1">
    <location>
        <begin position="7"/>
        <end position="25"/>
    </location>
</feature>
<organism evidence="2 3">
    <name type="scientific">Virgisporangium ochraceum</name>
    <dbReference type="NCBI Taxonomy" id="65505"/>
    <lineage>
        <taxon>Bacteria</taxon>
        <taxon>Bacillati</taxon>
        <taxon>Actinomycetota</taxon>
        <taxon>Actinomycetes</taxon>
        <taxon>Micromonosporales</taxon>
        <taxon>Micromonosporaceae</taxon>
        <taxon>Virgisporangium</taxon>
    </lineage>
</organism>
<keyword evidence="1" id="KW-0812">Transmembrane</keyword>
<keyword evidence="1" id="KW-0472">Membrane</keyword>
<keyword evidence="3" id="KW-1185">Reference proteome</keyword>
<name>A0A8J4EFU9_9ACTN</name>
<accession>A0A8J4EFU9</accession>
<dbReference type="RefSeq" id="WP_203932916.1">
    <property type="nucleotide sequence ID" value="NZ_BOPH01000108.1"/>
</dbReference>
<feature type="transmembrane region" description="Helical" evidence="1">
    <location>
        <begin position="117"/>
        <end position="142"/>
    </location>
</feature>
<dbReference type="EMBL" id="BOPH01000108">
    <property type="protein sequence ID" value="GIJ73091.1"/>
    <property type="molecule type" value="Genomic_DNA"/>
</dbReference>
<proteinExistence type="predicted"/>
<protein>
    <submittedName>
        <fullName evidence="2">Uncharacterized protein</fullName>
    </submittedName>
</protein>
<dbReference type="Proteomes" id="UP000635606">
    <property type="component" value="Unassembled WGS sequence"/>
</dbReference>
<feature type="transmembrane region" description="Helical" evidence="1">
    <location>
        <begin position="45"/>
        <end position="68"/>
    </location>
</feature>
<feature type="transmembrane region" description="Helical" evidence="1">
    <location>
        <begin position="154"/>
        <end position="171"/>
    </location>
</feature>
<reference evidence="2" key="1">
    <citation type="submission" date="2021-01" db="EMBL/GenBank/DDBJ databases">
        <title>Whole genome shotgun sequence of Virgisporangium ochraceum NBRC 16418.</title>
        <authorList>
            <person name="Komaki H."/>
            <person name="Tamura T."/>
        </authorList>
    </citation>
    <scope>NUCLEOTIDE SEQUENCE</scope>
    <source>
        <strain evidence="2">NBRC 16418</strain>
    </source>
</reference>
<dbReference type="AlphaFoldDB" id="A0A8J4EFU9"/>
<sequence length="209" mass="20982">MSNPVRTAGIVGALGGALTALSGLLVETVVKPASDVPDDRWSYPWSGGAFVAVCVVYAVFHALVYYGVLGFARGGAAGTGRAARTGTATALAGTAVLFVSELLSIPMADQRVDDTGAALVGACFGLGTLLSAVGFVVAGVATVRAAHWDGWRRYTPLATGVWLTALVFLAMTPLLPVGVAVYGLLLTALGVAVATGPVRTAAPAPRAAA</sequence>
<evidence type="ECO:0000256" key="1">
    <source>
        <dbReference type="SAM" id="Phobius"/>
    </source>
</evidence>
<evidence type="ECO:0000313" key="2">
    <source>
        <dbReference type="EMBL" id="GIJ73091.1"/>
    </source>
</evidence>
<keyword evidence="1" id="KW-1133">Transmembrane helix</keyword>
<feature type="transmembrane region" description="Helical" evidence="1">
    <location>
        <begin position="177"/>
        <end position="196"/>
    </location>
</feature>
<gene>
    <name evidence="2" type="ORF">Voc01_080080</name>
</gene>
<evidence type="ECO:0000313" key="3">
    <source>
        <dbReference type="Proteomes" id="UP000635606"/>
    </source>
</evidence>
<comment type="caution">
    <text evidence="2">The sequence shown here is derived from an EMBL/GenBank/DDBJ whole genome shotgun (WGS) entry which is preliminary data.</text>
</comment>
<feature type="transmembrane region" description="Helical" evidence="1">
    <location>
        <begin position="88"/>
        <end position="105"/>
    </location>
</feature>